<evidence type="ECO:0000313" key="4">
    <source>
        <dbReference type="EMBL" id="AEX60247.1"/>
    </source>
</evidence>
<evidence type="ECO:0000256" key="3">
    <source>
        <dbReference type="SAM" id="SignalP"/>
    </source>
</evidence>
<proteinExistence type="evidence at transcript level"/>
<organism evidence="4">
    <name type="scientific">Conus rattus</name>
    <name type="common">Rat cone</name>
    <dbReference type="NCBI Taxonomy" id="72283"/>
    <lineage>
        <taxon>Eukaryota</taxon>
        <taxon>Metazoa</taxon>
        <taxon>Spiralia</taxon>
        <taxon>Lophotrochozoa</taxon>
        <taxon>Mollusca</taxon>
        <taxon>Gastropoda</taxon>
        <taxon>Caenogastropoda</taxon>
        <taxon>Neogastropoda</taxon>
        <taxon>Conoidea</taxon>
        <taxon>Conidae</taxon>
        <taxon>Conus</taxon>
        <taxon>Rhizoconus</taxon>
    </lineage>
</organism>
<name>H2BKC6_CONRT</name>
<dbReference type="EMBL" id="JF510760">
    <property type="protein sequence ID" value="AEX60247.1"/>
    <property type="molecule type" value="mRNA"/>
</dbReference>
<evidence type="ECO:0000256" key="1">
    <source>
        <dbReference type="ARBA" id="ARBA00004613"/>
    </source>
</evidence>
<dbReference type="Pfam" id="PF02950">
    <property type="entry name" value="Conotoxin"/>
    <property type="match status" value="1"/>
</dbReference>
<keyword evidence="3" id="KW-0732">Signal</keyword>
<accession>H2BKC6</accession>
<dbReference type="InterPro" id="IPR004214">
    <property type="entry name" value="Conotoxin"/>
</dbReference>
<reference evidence="4" key="1">
    <citation type="journal article" date="2013" name="Toxicon">
        <title>Characterizing the evolution and functions of the M-superfamily conotoxins.</title>
        <authorList>
            <person name="Zhou M."/>
            <person name="Wang L."/>
            <person name="Wu Y."/>
            <person name="Zhu X."/>
            <person name="Feng Y."/>
            <person name="Chen Z."/>
            <person name="Li Y."/>
            <person name="Sun D."/>
            <person name="Ren Z."/>
            <person name="Xu A."/>
        </authorList>
    </citation>
    <scope>NUCLEOTIDE SEQUENCE</scope>
</reference>
<dbReference type="GO" id="GO:0008200">
    <property type="term" value="F:ion channel inhibitor activity"/>
    <property type="evidence" value="ECO:0007669"/>
    <property type="project" value="InterPro"/>
</dbReference>
<protein>
    <submittedName>
        <fullName evidence="4">M superfamily MLKM group conopeptide Rt3-T03</fullName>
    </submittedName>
</protein>
<sequence>MSKLEVVFFICLVLVPLATFQLEADQPVERHAENEYAENEYDLNPHDTSGIMIRAIRGCCVKQGCWNVETCTCCPADPYIPKPFPTRST</sequence>
<dbReference type="GO" id="GO:0005576">
    <property type="term" value="C:extracellular region"/>
    <property type="evidence" value="ECO:0007669"/>
    <property type="project" value="UniProtKB-SubCell"/>
</dbReference>
<feature type="signal peptide" evidence="3">
    <location>
        <begin position="1"/>
        <end position="20"/>
    </location>
</feature>
<dbReference type="AlphaFoldDB" id="H2BKC6"/>
<comment type="subcellular location">
    <subcellularLocation>
        <location evidence="1">Secreted</location>
    </subcellularLocation>
</comment>
<keyword evidence="2" id="KW-0964">Secreted</keyword>
<feature type="chain" id="PRO_5003560505" evidence="3">
    <location>
        <begin position="21"/>
        <end position="89"/>
    </location>
</feature>
<evidence type="ECO:0000256" key="2">
    <source>
        <dbReference type="ARBA" id="ARBA00022525"/>
    </source>
</evidence>